<dbReference type="PANTHER" id="PTHR11863">
    <property type="entry name" value="STEROL DESATURASE"/>
    <property type="match status" value="1"/>
</dbReference>
<dbReference type="RefSeq" id="XP_047757784.1">
    <property type="nucleotide sequence ID" value="XM_047901720.1"/>
</dbReference>
<feature type="region of interest" description="Disordered" evidence="5">
    <location>
        <begin position="442"/>
        <end position="489"/>
    </location>
</feature>
<evidence type="ECO:0000313" key="9">
    <source>
        <dbReference type="Proteomes" id="UP000756132"/>
    </source>
</evidence>
<dbReference type="KEGG" id="ffu:CLAFUR5_02572"/>
<dbReference type="EMBL" id="CP090164">
    <property type="protein sequence ID" value="UJO13418.1"/>
    <property type="molecule type" value="Genomic_DNA"/>
</dbReference>
<dbReference type="GO" id="GO:0016020">
    <property type="term" value="C:membrane"/>
    <property type="evidence" value="ECO:0007669"/>
    <property type="project" value="UniProtKB-SubCell"/>
</dbReference>
<dbReference type="InterPro" id="IPR050307">
    <property type="entry name" value="Sterol_Desaturase_Related"/>
</dbReference>
<keyword evidence="9" id="KW-1185">Reference proteome</keyword>
<dbReference type="GO" id="GO:0005506">
    <property type="term" value="F:iron ion binding"/>
    <property type="evidence" value="ECO:0007669"/>
    <property type="project" value="InterPro"/>
</dbReference>
<evidence type="ECO:0000256" key="4">
    <source>
        <dbReference type="ARBA" id="ARBA00023136"/>
    </source>
</evidence>
<dbReference type="Proteomes" id="UP000756132">
    <property type="component" value="Chromosome 2"/>
</dbReference>
<feature type="compositionally biased region" description="Basic and acidic residues" evidence="5">
    <location>
        <begin position="465"/>
        <end position="474"/>
    </location>
</feature>
<evidence type="ECO:0000256" key="2">
    <source>
        <dbReference type="ARBA" id="ARBA00022692"/>
    </source>
</evidence>
<sequence length="489" mass="54553">MANATMFYHLPPLPDYTLKPLPPIVPGFEDKYLVMALLVVAYWAVSLFFHLIDEWDLFPQYRLHTPAEVLKRNHVSKWDVFKDVIIQQVIQTVVGLGLTMFDPEPFYGKEDYDVAWWAQNVRLAQRAIPVVLGTIGLDVKTLANNLGASHAMLAGALSGGFYPELIQNTTLLGESVLAPSFASWEMLVAKAIYWVGIPALQFLVAICIVDTWQYFLHRAMHMNKWLYTTFHSRHHRLYVPYAYGALYNHPVEGFMLDTLGTGIAYLLTGMTVRQSMWFFTMSTIKTVDDHCGYAFPWDPLQHITSNNAGYHDVHHQSWGIKTNFSQPFFTFWDGFLGTKWTGGDVSARYKRARIAAQKKVDADATVTGSTRVESAENDKVYAQDASKASTTARKVQSAAEPTIPTGKAANHAIGSRQQVLDDSAAGGMHIIAEETAEEVKARTKLRQSQIPRKRTTSSGMGLKGFADRVGESLHGKGTGVLGVESRSSR</sequence>
<reference evidence="8" key="2">
    <citation type="journal article" date="2022" name="Microb. Genom.">
        <title>A chromosome-scale genome assembly of the tomato pathogen Cladosporium fulvum reveals a compartmentalized genome architecture and the presence of a dispensable chromosome.</title>
        <authorList>
            <person name="Zaccaron A.Z."/>
            <person name="Chen L.H."/>
            <person name="Samaras A."/>
            <person name="Stergiopoulos I."/>
        </authorList>
    </citation>
    <scope>NUCLEOTIDE SEQUENCE</scope>
    <source>
        <strain evidence="8">Race5_Kim</strain>
    </source>
</reference>
<comment type="subcellular location">
    <subcellularLocation>
        <location evidence="1">Membrane</location>
    </subcellularLocation>
</comment>
<feature type="domain" description="Fatty acid hydroxylase" evidence="7">
    <location>
        <begin position="202"/>
        <end position="338"/>
    </location>
</feature>
<keyword evidence="3 6" id="KW-1133">Transmembrane helix</keyword>
<dbReference type="GeneID" id="71982450"/>
<evidence type="ECO:0000256" key="3">
    <source>
        <dbReference type="ARBA" id="ARBA00022989"/>
    </source>
</evidence>
<dbReference type="InterPro" id="IPR006694">
    <property type="entry name" value="Fatty_acid_hydroxylase"/>
</dbReference>
<evidence type="ECO:0000259" key="7">
    <source>
        <dbReference type="Pfam" id="PF04116"/>
    </source>
</evidence>
<reference evidence="8" key="1">
    <citation type="submission" date="2021-12" db="EMBL/GenBank/DDBJ databases">
        <authorList>
            <person name="Zaccaron A."/>
            <person name="Stergiopoulos I."/>
        </authorList>
    </citation>
    <scope>NUCLEOTIDE SEQUENCE</scope>
    <source>
        <strain evidence="8">Race5_Kim</strain>
    </source>
</reference>
<organism evidence="8 9">
    <name type="scientific">Passalora fulva</name>
    <name type="common">Tomato leaf mold</name>
    <name type="synonym">Cladosporium fulvum</name>
    <dbReference type="NCBI Taxonomy" id="5499"/>
    <lineage>
        <taxon>Eukaryota</taxon>
        <taxon>Fungi</taxon>
        <taxon>Dikarya</taxon>
        <taxon>Ascomycota</taxon>
        <taxon>Pezizomycotina</taxon>
        <taxon>Dothideomycetes</taxon>
        <taxon>Dothideomycetidae</taxon>
        <taxon>Mycosphaerellales</taxon>
        <taxon>Mycosphaerellaceae</taxon>
        <taxon>Fulvia</taxon>
    </lineage>
</organism>
<dbReference type="GO" id="GO:0008610">
    <property type="term" value="P:lipid biosynthetic process"/>
    <property type="evidence" value="ECO:0007669"/>
    <property type="project" value="InterPro"/>
</dbReference>
<keyword evidence="4 6" id="KW-0472">Membrane</keyword>
<feature type="region of interest" description="Disordered" evidence="5">
    <location>
        <begin position="392"/>
        <end position="413"/>
    </location>
</feature>
<protein>
    <submittedName>
        <fullName evidence="8">Sphingolipid C4-hydroxylase SUR2</fullName>
    </submittedName>
</protein>
<dbReference type="AlphaFoldDB" id="A0A9Q8LAY6"/>
<accession>A0A9Q8LAY6</accession>
<evidence type="ECO:0000256" key="6">
    <source>
        <dbReference type="SAM" id="Phobius"/>
    </source>
</evidence>
<evidence type="ECO:0000256" key="1">
    <source>
        <dbReference type="ARBA" id="ARBA00004370"/>
    </source>
</evidence>
<keyword evidence="2 6" id="KW-0812">Transmembrane</keyword>
<dbReference type="OMA" id="FFIFWDR"/>
<dbReference type="Pfam" id="PF04116">
    <property type="entry name" value="FA_hydroxylase"/>
    <property type="match status" value="1"/>
</dbReference>
<evidence type="ECO:0000313" key="8">
    <source>
        <dbReference type="EMBL" id="UJO13418.1"/>
    </source>
</evidence>
<dbReference type="OrthoDB" id="408954at2759"/>
<feature type="transmembrane region" description="Helical" evidence="6">
    <location>
        <begin position="32"/>
        <end position="52"/>
    </location>
</feature>
<dbReference type="GO" id="GO:0016491">
    <property type="term" value="F:oxidoreductase activity"/>
    <property type="evidence" value="ECO:0007669"/>
    <property type="project" value="InterPro"/>
</dbReference>
<proteinExistence type="predicted"/>
<evidence type="ECO:0000256" key="5">
    <source>
        <dbReference type="SAM" id="MobiDB-lite"/>
    </source>
</evidence>
<gene>
    <name evidence="8" type="ORF">CLAFUR5_02572</name>
</gene>
<name>A0A9Q8LAY6_PASFU</name>
<feature type="transmembrane region" description="Helical" evidence="6">
    <location>
        <begin position="191"/>
        <end position="215"/>
    </location>
</feature>